<dbReference type="GO" id="GO:0006865">
    <property type="term" value="P:amino acid transport"/>
    <property type="evidence" value="ECO:0007669"/>
    <property type="project" value="UniProtKB-KW"/>
</dbReference>
<evidence type="ECO:0000256" key="3">
    <source>
        <dbReference type="ARBA" id="ARBA00022970"/>
    </source>
</evidence>
<dbReference type="InterPro" id="IPR006311">
    <property type="entry name" value="TAT_signal"/>
</dbReference>
<dbReference type="PANTHER" id="PTHR30483">
    <property type="entry name" value="LEUCINE-SPECIFIC-BINDING PROTEIN"/>
    <property type="match status" value="1"/>
</dbReference>
<evidence type="ECO:0000256" key="1">
    <source>
        <dbReference type="ARBA" id="ARBA00022448"/>
    </source>
</evidence>
<dbReference type="EMBL" id="CAESAJ010000008">
    <property type="protein sequence ID" value="CAB4330894.1"/>
    <property type="molecule type" value="Genomic_DNA"/>
</dbReference>
<name>A0A6J5YLK3_9ZZZZ</name>
<accession>A0A6J5YLK3</accession>
<dbReference type="SUPFAM" id="SSF53822">
    <property type="entry name" value="Periplasmic binding protein-like I"/>
    <property type="match status" value="1"/>
</dbReference>
<evidence type="ECO:0000259" key="4">
    <source>
        <dbReference type="Pfam" id="PF13458"/>
    </source>
</evidence>
<evidence type="ECO:0000313" key="5">
    <source>
        <dbReference type="EMBL" id="CAB4330894.1"/>
    </source>
</evidence>
<dbReference type="PROSITE" id="PS51318">
    <property type="entry name" value="TAT"/>
    <property type="match status" value="1"/>
</dbReference>
<feature type="domain" description="Leucine-binding protein" evidence="4">
    <location>
        <begin position="60"/>
        <end position="393"/>
    </location>
</feature>
<dbReference type="PANTHER" id="PTHR30483:SF6">
    <property type="entry name" value="PERIPLASMIC BINDING PROTEIN OF ABC TRANSPORTER FOR NATURAL AMINO ACIDS"/>
    <property type="match status" value="1"/>
</dbReference>
<dbReference type="AlphaFoldDB" id="A0A6J5YLK3"/>
<dbReference type="PRINTS" id="PR00337">
    <property type="entry name" value="LEUILEVALBP"/>
</dbReference>
<keyword evidence="2" id="KW-0732">Signal</keyword>
<dbReference type="Gene3D" id="3.40.50.2300">
    <property type="match status" value="2"/>
</dbReference>
<dbReference type="InterPro" id="IPR028082">
    <property type="entry name" value="Peripla_BP_I"/>
</dbReference>
<keyword evidence="3" id="KW-0029">Amino-acid transport</keyword>
<dbReference type="InterPro" id="IPR051010">
    <property type="entry name" value="BCAA_transport"/>
</dbReference>
<dbReference type="Pfam" id="PF13458">
    <property type="entry name" value="Peripla_BP_6"/>
    <property type="match status" value="1"/>
</dbReference>
<organism evidence="5">
    <name type="scientific">freshwater metagenome</name>
    <dbReference type="NCBI Taxonomy" id="449393"/>
    <lineage>
        <taxon>unclassified sequences</taxon>
        <taxon>metagenomes</taxon>
        <taxon>ecological metagenomes</taxon>
    </lineage>
</organism>
<evidence type="ECO:0000256" key="2">
    <source>
        <dbReference type="ARBA" id="ARBA00022729"/>
    </source>
</evidence>
<dbReference type="InterPro" id="IPR028081">
    <property type="entry name" value="Leu-bd"/>
</dbReference>
<reference evidence="5" key="1">
    <citation type="submission" date="2020-05" db="EMBL/GenBank/DDBJ databases">
        <authorList>
            <person name="Chiriac C."/>
            <person name="Salcher M."/>
            <person name="Ghai R."/>
            <person name="Kavagutti S V."/>
        </authorList>
    </citation>
    <scope>NUCLEOTIDE SEQUENCE</scope>
</reference>
<protein>
    <submittedName>
        <fullName evidence="5">Unannotated protein</fullName>
    </submittedName>
</protein>
<gene>
    <name evidence="5" type="ORF">UFOPK3770_00163</name>
</gene>
<sequence>MTDTQNNENQPTKGVTRRSLLTAAGAAGAGGLLFGGAVGRLTAPDSAAGGAAGGPANDTPIKIGLVAPITGPYSGDGQEMVRGQEIGIAEINANGGVHGRPLELVKADVTDLAPENYVKAAQRLTGQEKVAAVFSGYCTNDSTEFPIYADAGVPMFHLNTLQANVDYVKNNGITNIYEGCPTEVWYGKGFIPLMQSWIDSGAWTPSAKSVAIVTSNDPYSISIANALSDDIKKIGWTVPVFEQVTAPTADWGPVLSKIRAAKPGLIFVTDYIPGDLASFATQFASAPTQSLLYQQYGPSIPEYLQLAGTAGNDVIWSTTIGTLPDEIGAAFLAAYKSAYNADAGLSQAGGQYDLVRLWAQAASAVTDPMNFEAVNASIKRQIFRGVSGIYRFDPQSLVVAAYPDQVKDASLGMPHLTYQIQDQKQVPISPDSFAAGSFKLPSWIK</sequence>
<dbReference type="InterPro" id="IPR000709">
    <property type="entry name" value="Leu_Ile_Val-bd"/>
</dbReference>
<proteinExistence type="predicted"/>
<keyword evidence="1" id="KW-0813">Transport</keyword>